<dbReference type="EC" id="1.14.15.46" evidence="11"/>
<dbReference type="GO" id="GO:0016712">
    <property type="term" value="F:oxidoreductase activity, acting on paired donors, with incorporation or reduction of molecular oxygen, reduced flavin or flavoprotein as one donor, and incorporation of one atom of oxygen"/>
    <property type="evidence" value="ECO:0007669"/>
    <property type="project" value="UniProtKB-UniRule"/>
</dbReference>
<keyword evidence="15" id="KW-1185">Reference proteome</keyword>
<dbReference type="GO" id="GO:0042995">
    <property type="term" value="C:cell projection"/>
    <property type="evidence" value="ECO:0007669"/>
    <property type="project" value="UniProtKB-SubCell"/>
</dbReference>
<evidence type="ECO:0000256" key="10">
    <source>
        <dbReference type="ARBA" id="ARBA00023136"/>
    </source>
</evidence>
<dbReference type="FunFam" id="3.30.9.10:FF:000111">
    <property type="entry name" value="Ubiquinone biosynthesis monooxygenase COQ6, mitochondrial"/>
    <property type="match status" value="1"/>
</dbReference>
<gene>
    <name evidence="11 14" type="primary">COQ6</name>
</gene>
<evidence type="ECO:0000256" key="8">
    <source>
        <dbReference type="ARBA" id="ARBA00023033"/>
    </source>
</evidence>
<keyword evidence="3 11" id="KW-0285">Flavoprotein</keyword>
<dbReference type="AlphaFoldDB" id="A0A6I8NBL7"/>
<dbReference type="GO" id="GO:0106364">
    <property type="term" value="F:4-hydroxy-3-all-trans-polyprenylbenzoate oxygenase activity"/>
    <property type="evidence" value="ECO:0007669"/>
    <property type="project" value="UniProtKB-EC"/>
</dbReference>
<sequence>MGVGDVRPPPPPPPVPRGARRLDPRFPDEVTEAPGGEARGAGGSRGGRVAEPFPAHRRPDRRRGAGGACRVAGHDVHFGRKKILLLEAGPERAPDRPPEKFSNRVSSISPASAALLASFGAWEHIRDTRCKAFRRMQVWDGCSEALITFDRDELDPVGYVVENDVIMAALTRRLEAVSDRVDVLYGSRAAELAWPSAGRGPEADPWVRVTLADGRRLRAQLLVGDGGPRGGGRGGEGSGPAPDPRPRPQVGADGRDSRARRAAGIRTVGWRYDQSAVVATLHLSEATDNNVAWQRFLPSGPIALLPLSDAVSSLVWSTSHEHAAELVGMDEEAFPDAVNSAFWSDAHHTELAAAAGSALRSALSVLRPAGTPARQLPPSVARVEPGSRARFPLGLGHAADYVRPRLALVGDAAHTVHPLAGQGVNMGFGDVAALVRRLGAAAFDGGDLGSLSLLAGYETERQRRNVCLLAATDLLARLYSTAAAPLVLLRTWGLQATDAVAPLKVRPSPRRRGAESASPVTAPPGRRGPAAFARP</sequence>
<dbReference type="GO" id="GO:0120538">
    <property type="term" value="F:2-methoxy-6-polyprenolphenol 4-hydroxylase activity"/>
    <property type="evidence" value="ECO:0007669"/>
    <property type="project" value="UniProtKB-EC"/>
</dbReference>
<feature type="region of interest" description="Disordered" evidence="12">
    <location>
        <begin position="222"/>
        <end position="259"/>
    </location>
</feature>
<protein>
    <recommendedName>
        <fullName evidence="11">Ubiquinone biosynthesis monooxygenase COQ6, mitochondrial</fullName>
        <ecNumber evidence="11">1.14.15.45</ecNumber>
    </recommendedName>
    <alternativeName>
        <fullName evidence="11">2-methoxy-6-polyprenolphenol 4-hydroxylase</fullName>
    </alternativeName>
    <alternativeName>
        <fullName evidence="11">Coenzyme Q10 monooxygenase 6</fullName>
        <ecNumber evidence="11">1.14.15.46</ecNumber>
    </alternativeName>
</protein>
<evidence type="ECO:0000256" key="9">
    <source>
        <dbReference type="ARBA" id="ARBA00023128"/>
    </source>
</evidence>
<dbReference type="Pfam" id="PF01494">
    <property type="entry name" value="FAD_binding_3"/>
    <property type="match status" value="1"/>
</dbReference>
<feature type="compositionally biased region" description="Low complexity" evidence="12">
    <location>
        <begin position="523"/>
        <end position="535"/>
    </location>
</feature>
<dbReference type="InterPro" id="IPR051205">
    <property type="entry name" value="UbiH/COQ6_monooxygenase"/>
</dbReference>
<keyword evidence="11" id="KW-0966">Cell projection</keyword>
<organism evidence="14 15">
    <name type="scientific">Ornithorhynchus anatinus</name>
    <name type="common">Duckbill platypus</name>
    <dbReference type="NCBI Taxonomy" id="9258"/>
    <lineage>
        <taxon>Eukaryota</taxon>
        <taxon>Metazoa</taxon>
        <taxon>Chordata</taxon>
        <taxon>Craniata</taxon>
        <taxon>Vertebrata</taxon>
        <taxon>Euteleostomi</taxon>
        <taxon>Mammalia</taxon>
        <taxon>Monotremata</taxon>
        <taxon>Ornithorhynchidae</taxon>
        <taxon>Ornithorhynchus</taxon>
    </lineage>
</organism>
<evidence type="ECO:0000256" key="6">
    <source>
        <dbReference type="ARBA" id="ARBA00022827"/>
    </source>
</evidence>
<feature type="compositionally biased region" description="Pro residues" evidence="12">
    <location>
        <begin position="7"/>
        <end position="16"/>
    </location>
</feature>
<feature type="compositionally biased region" description="Gly residues" evidence="12">
    <location>
        <begin position="37"/>
        <end position="46"/>
    </location>
</feature>
<dbReference type="EC" id="1.14.15.45" evidence="11"/>
<reference evidence="14" key="3">
    <citation type="submission" date="2025-09" db="UniProtKB">
        <authorList>
            <consortium name="Ensembl"/>
        </authorList>
    </citation>
    <scope>IDENTIFICATION</scope>
    <source>
        <strain evidence="14">Glennie</strain>
    </source>
</reference>
<dbReference type="GO" id="GO:0005794">
    <property type="term" value="C:Golgi apparatus"/>
    <property type="evidence" value="ECO:0007669"/>
    <property type="project" value="UniProtKB-SubCell"/>
</dbReference>
<comment type="catalytic activity">
    <reaction evidence="11">
        <text>2-methoxy-6-(all-trans-decaprenyl)phenol + 2 reduced [2Fe-2S]-[ferredoxin] + O2 + 2 H(+) = 2-methoxy-6-(all-trans-decaprenyl)benzene-1,4-diol + 2 oxidized [2Fe-2S]-[ferredoxin] + H2O</text>
        <dbReference type="Rhea" id="RHEA:81295"/>
        <dbReference type="Rhea" id="RHEA-COMP:10000"/>
        <dbReference type="Rhea" id="RHEA-COMP:10001"/>
        <dbReference type="ChEBI" id="CHEBI:15377"/>
        <dbReference type="ChEBI" id="CHEBI:15378"/>
        <dbReference type="ChEBI" id="CHEBI:15379"/>
        <dbReference type="ChEBI" id="CHEBI:33737"/>
        <dbReference type="ChEBI" id="CHEBI:33738"/>
        <dbReference type="ChEBI" id="CHEBI:50774"/>
        <dbReference type="ChEBI" id="CHEBI:64180"/>
        <dbReference type="EC" id="1.14.15.46"/>
    </reaction>
</comment>
<dbReference type="InterPro" id="IPR000689">
    <property type="entry name" value="UbQ_mOase_COQ6"/>
</dbReference>
<dbReference type="InterPro" id="IPR018168">
    <property type="entry name" value="Ubi_Hdrlase_CS"/>
</dbReference>
<evidence type="ECO:0000256" key="1">
    <source>
        <dbReference type="ARBA" id="ARBA00001974"/>
    </source>
</evidence>
<comment type="pathway">
    <text evidence="11">Cofactor biosynthesis; ubiquinone biosynthesis.</text>
</comment>
<dbReference type="PANTHER" id="PTHR43876">
    <property type="entry name" value="UBIQUINONE BIOSYNTHESIS MONOOXYGENASE COQ6, MITOCHONDRIAL"/>
    <property type="match status" value="1"/>
</dbReference>
<evidence type="ECO:0000256" key="3">
    <source>
        <dbReference type="ARBA" id="ARBA00022630"/>
    </source>
</evidence>
<reference evidence="14" key="2">
    <citation type="submission" date="2025-08" db="UniProtKB">
        <authorList>
            <consortium name="Ensembl"/>
        </authorList>
    </citation>
    <scope>IDENTIFICATION</scope>
    <source>
        <strain evidence="14">Glennie</strain>
    </source>
</reference>
<keyword evidence="4 11" id="KW-0831">Ubiquinone biosynthesis</keyword>
<evidence type="ECO:0000256" key="5">
    <source>
        <dbReference type="ARBA" id="ARBA00022792"/>
    </source>
</evidence>
<feature type="domain" description="FAD-binding" evidence="13">
    <location>
        <begin position="381"/>
        <end position="464"/>
    </location>
</feature>
<evidence type="ECO:0000313" key="14">
    <source>
        <dbReference type="Ensembl" id="ENSOANP00000038163.1"/>
    </source>
</evidence>
<dbReference type="InterPro" id="IPR036188">
    <property type="entry name" value="FAD/NAD-bd_sf"/>
</dbReference>
<evidence type="ECO:0000256" key="7">
    <source>
        <dbReference type="ARBA" id="ARBA00023002"/>
    </source>
</evidence>
<feature type="region of interest" description="Disordered" evidence="12">
    <location>
        <begin position="505"/>
        <end position="535"/>
    </location>
</feature>
<dbReference type="Gene3D" id="3.30.9.10">
    <property type="entry name" value="D-Amino Acid Oxidase, subunit A, domain 2"/>
    <property type="match status" value="1"/>
</dbReference>
<dbReference type="Bgee" id="ENSOANG00000040258">
    <property type="expression patterns" value="Expressed in heart and 7 other cell types or tissues"/>
</dbReference>
<dbReference type="PRINTS" id="PR00420">
    <property type="entry name" value="RNGMNOXGNASE"/>
</dbReference>
<evidence type="ECO:0000313" key="15">
    <source>
        <dbReference type="Proteomes" id="UP000002279"/>
    </source>
</evidence>
<feature type="region of interest" description="Disordered" evidence="12">
    <location>
        <begin position="1"/>
        <end position="68"/>
    </location>
</feature>
<keyword evidence="9 11" id="KW-0496">Mitochondrion</keyword>
<keyword evidence="8 11" id="KW-0503">Monooxygenase</keyword>
<dbReference type="Proteomes" id="UP000002279">
    <property type="component" value="Chromosome 1"/>
</dbReference>
<dbReference type="UniPathway" id="UPA00232"/>
<dbReference type="InterPro" id="IPR002938">
    <property type="entry name" value="FAD-bd"/>
</dbReference>
<name>A0A6I8NBL7_ORNAN</name>
<evidence type="ECO:0000256" key="11">
    <source>
        <dbReference type="HAMAP-Rule" id="MF_03193"/>
    </source>
</evidence>
<dbReference type="NCBIfam" id="TIGR01988">
    <property type="entry name" value="Ubi-OHases"/>
    <property type="match status" value="1"/>
</dbReference>
<evidence type="ECO:0000256" key="4">
    <source>
        <dbReference type="ARBA" id="ARBA00022688"/>
    </source>
</evidence>
<keyword evidence="7 11" id="KW-0560">Oxidoreductase</keyword>
<dbReference type="SUPFAM" id="SSF51905">
    <property type="entry name" value="FAD/NAD(P)-binding domain"/>
    <property type="match status" value="1"/>
</dbReference>
<dbReference type="FunFam" id="3.50.50.60:FF:000021">
    <property type="entry name" value="Ubiquinone biosynthesis monooxygenase COQ6"/>
    <property type="match status" value="1"/>
</dbReference>
<reference evidence="14 15" key="1">
    <citation type="journal article" date="2008" name="Nature">
        <title>Genome analysis of the platypus reveals unique signatures of evolution.</title>
        <authorList>
            <person name="Warren W.C."/>
            <person name="Hillier L.W."/>
            <person name="Marshall Graves J.A."/>
            <person name="Birney E."/>
            <person name="Ponting C.P."/>
            <person name="Grutzner F."/>
            <person name="Belov K."/>
            <person name="Miller W."/>
            <person name="Clarke L."/>
            <person name="Chinwalla A.T."/>
            <person name="Yang S.P."/>
            <person name="Heger A."/>
            <person name="Locke D.P."/>
            <person name="Miethke P."/>
            <person name="Waters P.D."/>
            <person name="Veyrunes F."/>
            <person name="Fulton L."/>
            <person name="Fulton B."/>
            <person name="Graves T."/>
            <person name="Wallis J."/>
            <person name="Puente X.S."/>
            <person name="Lopez-Otin C."/>
            <person name="Ordonez G.R."/>
            <person name="Eichler E.E."/>
            <person name="Chen L."/>
            <person name="Cheng Z."/>
            <person name="Deakin J.E."/>
            <person name="Alsop A."/>
            <person name="Thompson K."/>
            <person name="Kirby P."/>
            <person name="Papenfuss A.T."/>
            <person name="Wakefield M.J."/>
            <person name="Olender T."/>
            <person name="Lancet D."/>
            <person name="Huttley G.A."/>
            <person name="Smit A.F."/>
            <person name="Pask A."/>
            <person name="Temple-Smith P."/>
            <person name="Batzer M.A."/>
            <person name="Walker J.A."/>
            <person name="Konkel M.K."/>
            <person name="Harris R.S."/>
            <person name="Whittington C.M."/>
            <person name="Wong E.S."/>
            <person name="Gemmell N.J."/>
            <person name="Buschiazzo E."/>
            <person name="Vargas Jentzsch I.M."/>
            <person name="Merkel A."/>
            <person name="Schmitz J."/>
            <person name="Zemann A."/>
            <person name="Churakov G."/>
            <person name="Kriegs J.O."/>
            <person name="Brosius J."/>
            <person name="Murchison E.P."/>
            <person name="Sachidanandam R."/>
            <person name="Smith C."/>
            <person name="Hannon G.J."/>
            <person name="Tsend-Ayush E."/>
            <person name="McMillan D."/>
            <person name="Attenborough R."/>
            <person name="Rens W."/>
            <person name="Ferguson-Smith M."/>
            <person name="Lefevre C.M."/>
            <person name="Sharp J.A."/>
            <person name="Nicholas K.R."/>
            <person name="Ray D.A."/>
            <person name="Kube M."/>
            <person name="Reinhardt R."/>
            <person name="Pringle T.H."/>
            <person name="Taylor J."/>
            <person name="Jones R.C."/>
            <person name="Nixon B."/>
            <person name="Dacheux J.L."/>
            <person name="Niwa H."/>
            <person name="Sekita Y."/>
            <person name="Huang X."/>
            <person name="Stark A."/>
            <person name="Kheradpour P."/>
            <person name="Kellis M."/>
            <person name="Flicek P."/>
            <person name="Chen Y."/>
            <person name="Webber C."/>
            <person name="Hardison R."/>
            <person name="Nelson J."/>
            <person name="Hallsworth-Pepin K."/>
            <person name="Delehaunty K."/>
            <person name="Markovic C."/>
            <person name="Minx P."/>
            <person name="Feng Y."/>
            <person name="Kremitzki C."/>
            <person name="Mitreva M."/>
            <person name="Glasscock J."/>
            <person name="Wylie T."/>
            <person name="Wohldmann P."/>
            <person name="Thiru P."/>
            <person name="Nhan M.N."/>
            <person name="Pohl C.S."/>
            <person name="Smith S.M."/>
            <person name="Hou S."/>
            <person name="Nefedov M."/>
            <person name="de Jong P.J."/>
            <person name="Renfree M.B."/>
            <person name="Mardis E.R."/>
            <person name="Wilson R.K."/>
        </authorList>
    </citation>
    <scope>NUCLEOTIDE SEQUENCE [LARGE SCALE GENOMIC DNA]</scope>
    <source>
        <strain evidence="14 15">Glennie</strain>
    </source>
</reference>
<evidence type="ECO:0000256" key="2">
    <source>
        <dbReference type="ARBA" id="ARBA00005349"/>
    </source>
</evidence>
<dbReference type="HAMAP" id="MF_03193">
    <property type="entry name" value="COQ6_monooxygenase"/>
    <property type="match status" value="1"/>
</dbReference>
<dbReference type="InterPro" id="IPR010971">
    <property type="entry name" value="UbiH/COQ6"/>
</dbReference>
<accession>A0A6I8NBL7</accession>
<keyword evidence="10 11" id="KW-0472">Membrane</keyword>
<dbReference type="Gene3D" id="3.50.50.60">
    <property type="entry name" value="FAD/NAD(P)-binding domain"/>
    <property type="match status" value="2"/>
</dbReference>
<keyword evidence="6 11" id="KW-0274">FAD</keyword>
<proteinExistence type="inferred from homology"/>
<dbReference type="Ensembl" id="ENSOANT00000070664.1">
    <property type="protein sequence ID" value="ENSOANP00000038163.1"/>
    <property type="gene ID" value="ENSOANG00000040258.1"/>
</dbReference>
<keyword evidence="11" id="KW-0333">Golgi apparatus</keyword>
<comment type="cofactor">
    <cofactor evidence="1 11">
        <name>FAD</name>
        <dbReference type="ChEBI" id="CHEBI:57692"/>
    </cofactor>
</comment>
<evidence type="ECO:0000256" key="12">
    <source>
        <dbReference type="SAM" id="MobiDB-lite"/>
    </source>
</evidence>
<feature type="compositionally biased region" description="Gly residues" evidence="12">
    <location>
        <begin position="224"/>
        <end position="238"/>
    </location>
</feature>
<comment type="subunit">
    <text evidence="11">Component of a multi-subunit COQ enzyme complex, composed of at least COQ3, COQ4, COQ5, COQ6, COQ7 and COQ9. Interacts with COQ8B and COQ7.</text>
</comment>
<keyword evidence="5 11" id="KW-0999">Mitochondrion inner membrane</keyword>
<dbReference type="GeneTree" id="ENSGT00390000015152"/>
<dbReference type="PROSITE" id="PS01304">
    <property type="entry name" value="UBIH"/>
    <property type="match status" value="1"/>
</dbReference>
<comment type="function">
    <text evidence="11">FAD-dependent monooxygenase required for two non-consecutive steps during ubiquinone biosynthesis. Required for the C5-ring hydroxylation during ubiquinone biosynthesis by catalyzing the hydroxylation of 4-hydroxy-3-(all-trans-decaprenyl)benzoic acid to 3,4-dihydroxy-5-(all-trans-decaprenyl)benzoic acid. Also acts downstream of COQ4, for the C1-hydroxylation during ubiquinone biosynthesis by catalyzing the hydroxylation of 2-methoxy-6-(all-trans-decaprenyl)phenol to 2-methoxy-6-(all-trans-decaprenyl)benzene-1,4-diol. The electrons required for the hydroxylation reaction are funneled indirectly to COQ6 from NADPH via a ferredoxin/ferredoxin reductase system composed of FDX2 and FDXR.</text>
</comment>
<dbReference type="PANTHER" id="PTHR43876:SF7">
    <property type="entry name" value="UBIQUINONE BIOSYNTHESIS MONOOXYGENASE COQ6, MITOCHONDRIAL"/>
    <property type="match status" value="1"/>
</dbReference>
<comment type="catalytic activity">
    <reaction evidence="11">
        <text>4-hydroxy-3-(all-trans-decaprenyl)benzoate + 2 reduced [2Fe-2S]-[ferredoxin] + O2 + 2 H(+) = 3,4-dihydroxy-5-(all-trans-decaprenyl)benzoate + 2 oxidized [2Fe-2S]-[ferredoxin] + H2O</text>
        <dbReference type="Rhea" id="RHEA:81259"/>
        <dbReference type="Rhea" id="RHEA-COMP:10000"/>
        <dbReference type="Rhea" id="RHEA-COMP:10001"/>
        <dbReference type="ChEBI" id="CHEBI:15377"/>
        <dbReference type="ChEBI" id="CHEBI:15378"/>
        <dbReference type="ChEBI" id="CHEBI:15379"/>
        <dbReference type="ChEBI" id="CHEBI:33737"/>
        <dbReference type="ChEBI" id="CHEBI:33738"/>
        <dbReference type="ChEBI" id="CHEBI:62793"/>
        <dbReference type="ChEBI" id="CHEBI:84503"/>
        <dbReference type="EC" id="1.14.15.45"/>
    </reaction>
</comment>
<comment type="subcellular location">
    <subcellularLocation>
        <location evidence="11">Mitochondrion inner membrane</location>
        <topology evidence="11">Peripheral membrane protein</topology>
        <orientation evidence="11">Matrix side</orientation>
    </subcellularLocation>
    <subcellularLocation>
        <location evidence="11">Golgi apparatus</location>
    </subcellularLocation>
    <subcellularLocation>
        <location evidence="11">Cell projection</location>
    </subcellularLocation>
    <text evidence="11">Localizes to cell processes and Golgi apparatus in podocytes.</text>
</comment>
<dbReference type="GO" id="GO:0071949">
    <property type="term" value="F:FAD binding"/>
    <property type="evidence" value="ECO:0007669"/>
    <property type="project" value="InterPro"/>
</dbReference>
<dbReference type="GO" id="GO:0031314">
    <property type="term" value="C:extrinsic component of mitochondrial inner membrane"/>
    <property type="evidence" value="ECO:0007669"/>
    <property type="project" value="UniProtKB-UniRule"/>
</dbReference>
<comment type="similarity">
    <text evidence="2 11">Belongs to the UbiH/COQ6 family.</text>
</comment>
<evidence type="ECO:0000259" key="13">
    <source>
        <dbReference type="Pfam" id="PF01494"/>
    </source>
</evidence>